<evidence type="ECO:0000259" key="1">
    <source>
        <dbReference type="Pfam" id="PF00535"/>
    </source>
</evidence>
<keyword evidence="2" id="KW-0808">Transferase</keyword>
<dbReference type="RefSeq" id="WP_095641240.1">
    <property type="nucleotide sequence ID" value="NZ_NSJZ01000021.1"/>
</dbReference>
<dbReference type="SUPFAM" id="SSF53448">
    <property type="entry name" value="Nucleotide-diphospho-sugar transferases"/>
    <property type="match status" value="1"/>
</dbReference>
<dbReference type="EMBL" id="NSJZ01000021">
    <property type="protein sequence ID" value="PAU96108.1"/>
    <property type="molecule type" value="Genomic_DNA"/>
</dbReference>
<protein>
    <submittedName>
        <fullName evidence="2">Glycosyl transferase family A</fullName>
    </submittedName>
</protein>
<dbReference type="Pfam" id="PF00535">
    <property type="entry name" value="Glycos_transf_2"/>
    <property type="match status" value="1"/>
</dbReference>
<dbReference type="Proteomes" id="UP000218023">
    <property type="component" value="Unassembled WGS sequence"/>
</dbReference>
<dbReference type="InterPro" id="IPR029044">
    <property type="entry name" value="Nucleotide-diphossugar_trans"/>
</dbReference>
<reference evidence="2 3" key="1">
    <citation type="submission" date="2017-09" db="EMBL/GenBank/DDBJ databases">
        <title>Paracoccus alkalisoli sp. nov., isolated from saline alkaline soil.</title>
        <authorList>
            <person name="Dong X."/>
            <person name="Zhang G."/>
        </authorList>
    </citation>
    <scope>NUCLEOTIDE SEQUENCE [LARGE SCALE GENOMIC DNA]</scope>
    <source>
        <strain evidence="2 3">WN007</strain>
    </source>
</reference>
<comment type="caution">
    <text evidence="2">The sequence shown here is derived from an EMBL/GenBank/DDBJ whole genome shotgun (WGS) entry which is preliminary data.</text>
</comment>
<accession>A0A2A2GFI0</accession>
<dbReference type="Gene3D" id="3.90.550.10">
    <property type="entry name" value="Spore Coat Polysaccharide Biosynthesis Protein SpsA, Chain A"/>
    <property type="match status" value="1"/>
</dbReference>
<dbReference type="PANTHER" id="PTHR43685">
    <property type="entry name" value="GLYCOSYLTRANSFERASE"/>
    <property type="match status" value="1"/>
</dbReference>
<evidence type="ECO:0000313" key="2">
    <source>
        <dbReference type="EMBL" id="PAU96108.1"/>
    </source>
</evidence>
<feature type="domain" description="Glycosyltransferase 2-like" evidence="1">
    <location>
        <begin position="10"/>
        <end position="109"/>
    </location>
</feature>
<organism evidence="2 3">
    <name type="scientific">Paracoccus salipaludis</name>
    <dbReference type="NCBI Taxonomy" id="2032623"/>
    <lineage>
        <taxon>Bacteria</taxon>
        <taxon>Pseudomonadati</taxon>
        <taxon>Pseudomonadota</taxon>
        <taxon>Alphaproteobacteria</taxon>
        <taxon>Rhodobacterales</taxon>
        <taxon>Paracoccaceae</taxon>
        <taxon>Paracoccus</taxon>
    </lineage>
</organism>
<dbReference type="CDD" id="cd00761">
    <property type="entry name" value="Glyco_tranf_GTA_type"/>
    <property type="match status" value="1"/>
</dbReference>
<dbReference type="InterPro" id="IPR001173">
    <property type="entry name" value="Glyco_trans_2-like"/>
</dbReference>
<keyword evidence="3" id="KW-1185">Reference proteome</keyword>
<dbReference type="GO" id="GO:0016740">
    <property type="term" value="F:transferase activity"/>
    <property type="evidence" value="ECO:0007669"/>
    <property type="project" value="UniProtKB-KW"/>
</dbReference>
<sequence length="326" mass="34616">MNPPVTPSVSVVITARDAAATIGDAVRSALAEPETAEVIVVDDASRDATTAAAETAAGGDGRLKLIRCAVNVGPAAARNRALEAATGAFVAVLDADDFLLPGRFARLLAVPGWDMVADNILFVAESASPAALPPLPPVTPALIDIDLTGFVRANRSARGAGRREWGFLKPVMRRDFLDGHGLRYDEALRLGEDYDLYVRMLQKGARFRVSAQVGYAARWRADSLSSRHRTADLGALHAAARAHLALPGLDAAARAALSAHEADLRQRFLLRDFLDRRARAGRAGAVLSALGRPATLVPVARGLLSDKLAARRPRPPSRIGRLLIEG</sequence>
<dbReference type="PANTHER" id="PTHR43685:SF2">
    <property type="entry name" value="GLYCOSYLTRANSFERASE 2-LIKE DOMAIN-CONTAINING PROTEIN"/>
    <property type="match status" value="1"/>
</dbReference>
<dbReference type="AlphaFoldDB" id="A0A2A2GFI0"/>
<dbReference type="InterPro" id="IPR050834">
    <property type="entry name" value="Glycosyltransf_2"/>
</dbReference>
<dbReference type="OrthoDB" id="5291101at2"/>
<name>A0A2A2GFI0_9RHOB</name>
<proteinExistence type="predicted"/>
<evidence type="ECO:0000313" key="3">
    <source>
        <dbReference type="Proteomes" id="UP000218023"/>
    </source>
</evidence>
<gene>
    <name evidence="2" type="ORF">CK240_15510</name>
</gene>